<evidence type="ECO:0000313" key="1">
    <source>
        <dbReference type="EMBL" id="OIV38306.1"/>
    </source>
</evidence>
<protein>
    <submittedName>
        <fullName evidence="1">Uncharacterized protein</fullName>
    </submittedName>
</protein>
<organism evidence="1 2">
    <name type="scientific">Mangrovactinospora gilvigrisea</name>
    <dbReference type="NCBI Taxonomy" id="1428644"/>
    <lineage>
        <taxon>Bacteria</taxon>
        <taxon>Bacillati</taxon>
        <taxon>Actinomycetota</taxon>
        <taxon>Actinomycetes</taxon>
        <taxon>Kitasatosporales</taxon>
        <taxon>Streptomycetaceae</taxon>
        <taxon>Mangrovactinospora</taxon>
    </lineage>
</organism>
<reference evidence="1 2" key="1">
    <citation type="submission" date="2016-10" db="EMBL/GenBank/DDBJ databases">
        <title>Genome sequence of Streptomyces gilvigriseus MUSC 26.</title>
        <authorList>
            <person name="Lee L.-H."/>
            <person name="Ser H.-L."/>
        </authorList>
    </citation>
    <scope>NUCLEOTIDE SEQUENCE [LARGE SCALE GENOMIC DNA]</scope>
    <source>
        <strain evidence="1 2">MUSC 26</strain>
    </source>
</reference>
<sequence length="62" mass="7067">MLDSVLDLAHGQWCVAGLVEDLVDDALFSAPDQIVEFWTAGERERLVFRLAIHELPDHRGHR</sequence>
<name>A0A1J7CF26_9ACTN</name>
<keyword evidence="2" id="KW-1185">Reference proteome</keyword>
<accession>A0A1J7CF26</accession>
<dbReference type="Proteomes" id="UP000243342">
    <property type="component" value="Unassembled WGS sequence"/>
</dbReference>
<evidence type="ECO:0000313" key="2">
    <source>
        <dbReference type="Proteomes" id="UP000243342"/>
    </source>
</evidence>
<dbReference type="AlphaFoldDB" id="A0A1J7CF26"/>
<gene>
    <name evidence="1" type="ORF">BIV57_06475</name>
</gene>
<comment type="caution">
    <text evidence="1">The sequence shown here is derived from an EMBL/GenBank/DDBJ whole genome shotgun (WGS) entry which is preliminary data.</text>
</comment>
<dbReference type="EMBL" id="MLCF01000025">
    <property type="protein sequence ID" value="OIV38306.1"/>
    <property type="molecule type" value="Genomic_DNA"/>
</dbReference>
<proteinExistence type="predicted"/>